<protein>
    <submittedName>
        <fullName evidence="2">Uncharacterized protein</fullName>
    </submittedName>
</protein>
<dbReference type="Proteomes" id="UP000198983">
    <property type="component" value="Chromosome I"/>
</dbReference>
<gene>
    <name evidence="2" type="ORF">SAMN04489717_2527</name>
</gene>
<keyword evidence="3" id="KW-1185">Reference proteome</keyword>
<reference evidence="2 3" key="1">
    <citation type="submission" date="2016-10" db="EMBL/GenBank/DDBJ databases">
        <authorList>
            <person name="de Groot N.N."/>
        </authorList>
    </citation>
    <scope>NUCLEOTIDE SEQUENCE [LARGE SCALE GENOMIC DNA]</scope>
    <source>
        <strain evidence="2 3">DSM 22024</strain>
    </source>
</reference>
<evidence type="ECO:0000313" key="3">
    <source>
        <dbReference type="Proteomes" id="UP000198983"/>
    </source>
</evidence>
<evidence type="ECO:0000256" key="1">
    <source>
        <dbReference type="SAM" id="MobiDB-lite"/>
    </source>
</evidence>
<dbReference type="AlphaFoldDB" id="A0A1H1RSA8"/>
<feature type="region of interest" description="Disordered" evidence="1">
    <location>
        <begin position="149"/>
        <end position="170"/>
    </location>
</feature>
<feature type="compositionally biased region" description="Low complexity" evidence="1">
    <location>
        <begin position="159"/>
        <end position="170"/>
    </location>
</feature>
<feature type="region of interest" description="Disordered" evidence="1">
    <location>
        <begin position="232"/>
        <end position="264"/>
    </location>
</feature>
<sequence>MYDVVVAIYGQRMSEYADAIRELGDCGVIRAFQWAWGSARKSTLKSFDPKTGHDQGWLGYTAYKIFTARLDRVFSTGHFEVRSNQSQAERQLLVSTGLSETEYLTMPTLPSGLVVHDDLNGSQGWRRENWRTLLQSFGGQHVDRIMWSQKSQTKRGVARQPDPDQQPLPRDVLDLRMAADLGDEIFAPPETAHQAVTLVCAYAIHLASGETELHLGRPRQNRRGEKAWYWRKRIDPGGDNDGDEGGVLQPSRAPSPLPADKLTL</sequence>
<name>A0A1H1RSA8_9ACTN</name>
<organism evidence="2 3">
    <name type="scientific">Actinopolymorpha singaporensis</name>
    <dbReference type="NCBI Taxonomy" id="117157"/>
    <lineage>
        <taxon>Bacteria</taxon>
        <taxon>Bacillati</taxon>
        <taxon>Actinomycetota</taxon>
        <taxon>Actinomycetes</taxon>
        <taxon>Propionibacteriales</taxon>
        <taxon>Actinopolymorphaceae</taxon>
        <taxon>Actinopolymorpha</taxon>
    </lineage>
</organism>
<dbReference type="EMBL" id="LT629732">
    <property type="protein sequence ID" value="SDS38552.1"/>
    <property type="molecule type" value="Genomic_DNA"/>
</dbReference>
<proteinExistence type="predicted"/>
<evidence type="ECO:0000313" key="2">
    <source>
        <dbReference type="EMBL" id="SDS38552.1"/>
    </source>
</evidence>
<accession>A0A1H1RSA8</accession>